<dbReference type="AlphaFoldDB" id="W0AD00"/>
<dbReference type="eggNOG" id="ENOG5032S7M">
    <property type="taxonomic scope" value="Bacteria"/>
</dbReference>
<gene>
    <name evidence="1" type="ORF">NX02_13645</name>
</gene>
<accession>W0AD00</accession>
<dbReference type="STRING" id="1123269.NX02_13645"/>
<sequence>MTNRPPCRGQPAIEVPQAVGRQLGLAAERSWIIVDEWNRSAWPGYDIRPIRGREPDVSYGFIPAGLFRQIRDAMLATAIGRPADRDDEGVYS</sequence>
<name>W0AD00_9SPHN</name>
<dbReference type="HOGENOM" id="CLU_126566_2_0_5"/>
<dbReference type="EMBL" id="CP006644">
    <property type="protein sequence ID" value="AHE54422.1"/>
    <property type="molecule type" value="Genomic_DNA"/>
</dbReference>
<evidence type="ECO:0000313" key="1">
    <source>
        <dbReference type="EMBL" id="AHE54422.1"/>
    </source>
</evidence>
<protein>
    <submittedName>
        <fullName evidence="1">Uncharacterized protein</fullName>
    </submittedName>
</protein>
<dbReference type="KEGG" id="ssan:NX02_13645"/>
<evidence type="ECO:0000313" key="2">
    <source>
        <dbReference type="Proteomes" id="UP000018851"/>
    </source>
</evidence>
<dbReference type="Proteomes" id="UP000018851">
    <property type="component" value="Chromosome"/>
</dbReference>
<proteinExistence type="predicted"/>
<organism evidence="1 2">
    <name type="scientific">Sphingomonas sanxanigenens DSM 19645 = NX02</name>
    <dbReference type="NCBI Taxonomy" id="1123269"/>
    <lineage>
        <taxon>Bacteria</taxon>
        <taxon>Pseudomonadati</taxon>
        <taxon>Pseudomonadota</taxon>
        <taxon>Alphaproteobacteria</taxon>
        <taxon>Sphingomonadales</taxon>
        <taxon>Sphingomonadaceae</taxon>
        <taxon>Sphingomonas</taxon>
    </lineage>
</organism>
<reference evidence="1 2" key="1">
    <citation type="submission" date="2013-07" db="EMBL/GenBank/DDBJ databases">
        <title>Completed genome of Sphingomonas sanxanigenens NX02.</title>
        <authorList>
            <person name="Ma T."/>
            <person name="Huang H."/>
            <person name="Wu M."/>
            <person name="Li X."/>
            <person name="Li G."/>
        </authorList>
    </citation>
    <scope>NUCLEOTIDE SEQUENCE [LARGE SCALE GENOMIC DNA]</scope>
    <source>
        <strain evidence="1 2">NX02</strain>
    </source>
</reference>
<keyword evidence="2" id="KW-1185">Reference proteome</keyword>